<dbReference type="AlphaFoldDB" id="A0AAD6XSD9"/>
<evidence type="ECO:0000256" key="1">
    <source>
        <dbReference type="SAM" id="MobiDB-lite"/>
    </source>
</evidence>
<dbReference type="EMBL" id="JARJCN010000012">
    <property type="protein sequence ID" value="KAJ7095889.1"/>
    <property type="molecule type" value="Genomic_DNA"/>
</dbReference>
<reference evidence="2" key="1">
    <citation type="submission" date="2023-03" db="EMBL/GenBank/DDBJ databases">
        <title>Massive genome expansion in bonnet fungi (Mycena s.s.) driven by repeated elements and novel gene families across ecological guilds.</title>
        <authorList>
            <consortium name="Lawrence Berkeley National Laboratory"/>
            <person name="Harder C.B."/>
            <person name="Miyauchi S."/>
            <person name="Viragh M."/>
            <person name="Kuo A."/>
            <person name="Thoen E."/>
            <person name="Andreopoulos B."/>
            <person name="Lu D."/>
            <person name="Skrede I."/>
            <person name="Drula E."/>
            <person name="Henrissat B."/>
            <person name="Morin E."/>
            <person name="Kohler A."/>
            <person name="Barry K."/>
            <person name="LaButti K."/>
            <person name="Morin E."/>
            <person name="Salamov A."/>
            <person name="Lipzen A."/>
            <person name="Mereny Z."/>
            <person name="Hegedus B."/>
            <person name="Baldrian P."/>
            <person name="Stursova M."/>
            <person name="Weitz H."/>
            <person name="Taylor A."/>
            <person name="Grigoriev I.V."/>
            <person name="Nagy L.G."/>
            <person name="Martin F."/>
            <person name="Kauserud H."/>
        </authorList>
    </citation>
    <scope>NUCLEOTIDE SEQUENCE</scope>
    <source>
        <strain evidence="2">CBHHK173m</strain>
    </source>
</reference>
<feature type="region of interest" description="Disordered" evidence="1">
    <location>
        <begin position="211"/>
        <end position="255"/>
    </location>
</feature>
<keyword evidence="3" id="KW-1185">Reference proteome</keyword>
<proteinExistence type="predicted"/>
<sequence length="255" mass="26922">MDSSPDSPLSSSADSLTRPRRLLRRTTSSISLLSSSSKITLDFPSKADPSVYLTVRGGRHALGAFCPTPDAASALQPFARRTPKRLWLAPASPAPGHPPLRPLSIPSISRTVAFAASPVSPATEPLLDFDRDYTAPKRALTTDGTPPALAALERRSRLCTARVFCATCRAPGTNFPACARCASAWCSRECRLAGGKRHVCLSSEERPLASAPAPRVGATRTGISNAPFPVPVPIPRAPSAPMSATPIPKSTPEDH</sequence>
<organism evidence="2 3">
    <name type="scientific">Mycena belliarum</name>
    <dbReference type="NCBI Taxonomy" id="1033014"/>
    <lineage>
        <taxon>Eukaryota</taxon>
        <taxon>Fungi</taxon>
        <taxon>Dikarya</taxon>
        <taxon>Basidiomycota</taxon>
        <taxon>Agaricomycotina</taxon>
        <taxon>Agaricomycetes</taxon>
        <taxon>Agaricomycetidae</taxon>
        <taxon>Agaricales</taxon>
        <taxon>Marasmiineae</taxon>
        <taxon>Mycenaceae</taxon>
        <taxon>Mycena</taxon>
    </lineage>
</organism>
<feature type="region of interest" description="Disordered" evidence="1">
    <location>
        <begin position="1"/>
        <end position="21"/>
    </location>
</feature>
<gene>
    <name evidence="2" type="ORF">B0H15DRAFT_827498</name>
</gene>
<name>A0AAD6XSD9_9AGAR</name>
<comment type="caution">
    <text evidence="2">The sequence shown here is derived from an EMBL/GenBank/DDBJ whole genome shotgun (WGS) entry which is preliminary data.</text>
</comment>
<evidence type="ECO:0000313" key="3">
    <source>
        <dbReference type="Proteomes" id="UP001222325"/>
    </source>
</evidence>
<dbReference type="Proteomes" id="UP001222325">
    <property type="component" value="Unassembled WGS sequence"/>
</dbReference>
<protein>
    <submittedName>
        <fullName evidence="2">Uncharacterized protein</fullName>
    </submittedName>
</protein>
<evidence type="ECO:0000313" key="2">
    <source>
        <dbReference type="EMBL" id="KAJ7095889.1"/>
    </source>
</evidence>
<feature type="compositionally biased region" description="Low complexity" evidence="1">
    <location>
        <begin position="1"/>
        <end position="16"/>
    </location>
</feature>
<accession>A0AAD6XSD9</accession>
<feature type="compositionally biased region" description="Pro residues" evidence="1">
    <location>
        <begin position="228"/>
        <end position="238"/>
    </location>
</feature>